<protein>
    <recommendedName>
        <fullName evidence="2">DUF7721 domain-containing protein</fullName>
    </recommendedName>
</protein>
<dbReference type="GeneID" id="77732441"/>
<feature type="compositionally biased region" description="Gly residues" evidence="1">
    <location>
        <begin position="104"/>
        <end position="114"/>
    </location>
</feature>
<dbReference type="PANTHER" id="PTHR39477">
    <property type="entry name" value="CHROMOSOME 8, WHOLE GENOME SHOTGUN SEQUENCE"/>
    <property type="match status" value="1"/>
</dbReference>
<sequence>MDFLKQAVQEYASGDKNNQNHQGQQHQQGNPYSEANANQGQGMPNQYNNQNAPQSYGNSGQEYNNQQGGQGGYGGSNFGGNGGQGGEAGSFFNKTGGEEFNRPHGGGGSGGFGGLPNIDQGSAMAAANANAGDQDSSLFSSAFGFLSNMNKDDKDDVDDDEVLRKHDEAYNKGNAGGMSANSIGSAAALQAMKMFTSGQSGNAEQSSGGNMQSKVIGMAMSEAAKLFDNSGGAASGNKQDAVNSAGMMMMKLLLKSQFSGTTGGANSGGLGSMMNMASTRIHLKFDALTSD</sequence>
<feature type="compositionally biased region" description="Low complexity" evidence="1">
    <location>
        <begin position="17"/>
        <end position="30"/>
    </location>
</feature>
<dbReference type="Proteomes" id="UP001164286">
    <property type="component" value="Unassembled WGS sequence"/>
</dbReference>
<dbReference type="PANTHER" id="PTHR39477:SF1">
    <property type="entry name" value="BETA-FLANKING PROTEIN"/>
    <property type="match status" value="1"/>
</dbReference>
<evidence type="ECO:0000256" key="1">
    <source>
        <dbReference type="SAM" id="MobiDB-lite"/>
    </source>
</evidence>
<dbReference type="EMBL" id="JAKWFO010000005">
    <property type="protein sequence ID" value="KAI9636396.1"/>
    <property type="molecule type" value="Genomic_DNA"/>
</dbReference>
<proteinExistence type="predicted"/>
<feature type="compositionally biased region" description="Polar residues" evidence="1">
    <location>
        <begin position="31"/>
        <end position="55"/>
    </location>
</feature>
<accession>A0AA38HA06</accession>
<evidence type="ECO:0000259" key="2">
    <source>
        <dbReference type="Pfam" id="PF24845"/>
    </source>
</evidence>
<feature type="compositionally biased region" description="Low complexity" evidence="1">
    <location>
        <begin position="56"/>
        <end position="67"/>
    </location>
</feature>
<reference evidence="3" key="1">
    <citation type="journal article" date="2022" name="G3 (Bethesda)">
        <title>High quality genome of the basidiomycete yeast Dioszegia hungarica PDD-24b-2 isolated from cloud water.</title>
        <authorList>
            <person name="Jarrige D."/>
            <person name="Haridas S."/>
            <person name="Bleykasten-Grosshans C."/>
            <person name="Joly M."/>
            <person name="Nadalig T."/>
            <person name="Sancelme M."/>
            <person name="Vuilleumier S."/>
            <person name="Grigoriev I.V."/>
            <person name="Amato P."/>
            <person name="Bringel F."/>
        </authorList>
    </citation>
    <scope>NUCLEOTIDE SEQUENCE</scope>
    <source>
        <strain evidence="3">PDD-24b-2</strain>
    </source>
</reference>
<feature type="domain" description="DUF7721" evidence="2">
    <location>
        <begin position="120"/>
        <end position="199"/>
    </location>
</feature>
<dbReference type="Pfam" id="PF24845">
    <property type="entry name" value="DUF7721"/>
    <property type="match status" value="1"/>
</dbReference>
<dbReference type="InterPro" id="IPR056138">
    <property type="entry name" value="DUF7721"/>
</dbReference>
<evidence type="ECO:0000313" key="3">
    <source>
        <dbReference type="EMBL" id="KAI9636396.1"/>
    </source>
</evidence>
<dbReference type="RefSeq" id="XP_052946173.1">
    <property type="nucleotide sequence ID" value="XM_053093236.1"/>
</dbReference>
<evidence type="ECO:0000313" key="4">
    <source>
        <dbReference type="Proteomes" id="UP001164286"/>
    </source>
</evidence>
<gene>
    <name evidence="3" type="ORF">MKK02DRAFT_45104</name>
</gene>
<dbReference type="AlphaFoldDB" id="A0AA38HA06"/>
<feature type="region of interest" description="Disordered" evidence="1">
    <location>
        <begin position="1"/>
        <end position="116"/>
    </location>
</feature>
<feature type="compositionally biased region" description="Gly residues" evidence="1">
    <location>
        <begin position="68"/>
        <end position="88"/>
    </location>
</feature>
<comment type="caution">
    <text evidence="3">The sequence shown here is derived from an EMBL/GenBank/DDBJ whole genome shotgun (WGS) entry which is preliminary data.</text>
</comment>
<keyword evidence="4" id="KW-1185">Reference proteome</keyword>
<name>A0AA38HA06_9TREE</name>
<organism evidence="3 4">
    <name type="scientific">Dioszegia hungarica</name>
    <dbReference type="NCBI Taxonomy" id="4972"/>
    <lineage>
        <taxon>Eukaryota</taxon>
        <taxon>Fungi</taxon>
        <taxon>Dikarya</taxon>
        <taxon>Basidiomycota</taxon>
        <taxon>Agaricomycotina</taxon>
        <taxon>Tremellomycetes</taxon>
        <taxon>Tremellales</taxon>
        <taxon>Bulleribasidiaceae</taxon>
        <taxon>Dioszegia</taxon>
    </lineage>
</organism>